<protein>
    <submittedName>
        <fullName evidence="1">Uncharacterized protein</fullName>
    </submittedName>
</protein>
<evidence type="ECO:0000313" key="2">
    <source>
        <dbReference type="Proteomes" id="UP001056120"/>
    </source>
</evidence>
<comment type="caution">
    <text evidence="1">The sequence shown here is derived from an EMBL/GenBank/DDBJ whole genome shotgun (WGS) entry which is preliminary data.</text>
</comment>
<organism evidence="1 2">
    <name type="scientific">Smallanthus sonchifolius</name>
    <dbReference type="NCBI Taxonomy" id="185202"/>
    <lineage>
        <taxon>Eukaryota</taxon>
        <taxon>Viridiplantae</taxon>
        <taxon>Streptophyta</taxon>
        <taxon>Embryophyta</taxon>
        <taxon>Tracheophyta</taxon>
        <taxon>Spermatophyta</taxon>
        <taxon>Magnoliopsida</taxon>
        <taxon>eudicotyledons</taxon>
        <taxon>Gunneridae</taxon>
        <taxon>Pentapetalae</taxon>
        <taxon>asterids</taxon>
        <taxon>campanulids</taxon>
        <taxon>Asterales</taxon>
        <taxon>Asteraceae</taxon>
        <taxon>Asteroideae</taxon>
        <taxon>Heliantheae alliance</taxon>
        <taxon>Millerieae</taxon>
        <taxon>Smallanthus</taxon>
    </lineage>
</organism>
<sequence>MDQIPTHRRYLAHEAPFQSFSPAFVSGGPFLSEPTGFSAFSPTIDVDGSLSDAFSVLNLSPVTYADPPPEFFQNTFAGQIGSSAGAGDGGDGGEGFFHSFNSPHVGVNSFLNQQRWSGDMEFLRRQSSYGFDFDQKSNLDSKKLLYFTPQSSHIDPEIADKKLKFQRLDDYEQQNPCSCSKFQNQNQNQSQSQQSQYMSLWDLRELKEGIYRMAKDQNGCRILQAMLERATMEEVEVVLSEVVNFISELMKDQFGNYLVQKLVVMCNNDKKMRLILSLTEVPTEIILVCMNPHGTRAVQKLLENLNPGQVKLVMKALYRGAATLAVDPNGHHVIQYCLATFDSDINKPILTEIANECYRIATDRSGCCVVQACVEHSRGEVRRRLIAEIMVNSIHLAEDPFGNYVLQHIVGLNKPEPELTALLVRQLKGNFASLSCNKYASNVVEKCLNETGEEISTSIIMELVTSPKSSLLLVDPYANFVIQSALRVSKGFAYDCLCNLISKNMLSMRTNLYGKKILERLEKKRVNFA</sequence>
<proteinExistence type="predicted"/>
<keyword evidence="2" id="KW-1185">Reference proteome</keyword>
<accession>A0ACB9IIB7</accession>
<reference evidence="1 2" key="2">
    <citation type="journal article" date="2022" name="Mol. Ecol. Resour.">
        <title>The genomes of chicory, endive, great burdock and yacon provide insights into Asteraceae paleo-polyploidization history and plant inulin production.</title>
        <authorList>
            <person name="Fan W."/>
            <person name="Wang S."/>
            <person name="Wang H."/>
            <person name="Wang A."/>
            <person name="Jiang F."/>
            <person name="Liu H."/>
            <person name="Zhao H."/>
            <person name="Xu D."/>
            <person name="Zhang Y."/>
        </authorList>
    </citation>
    <scope>NUCLEOTIDE SEQUENCE [LARGE SCALE GENOMIC DNA]</scope>
    <source>
        <strain evidence="2">cv. Yunnan</strain>
        <tissue evidence="1">Leaves</tissue>
    </source>
</reference>
<dbReference type="EMBL" id="CM042025">
    <property type="protein sequence ID" value="KAI3807140.1"/>
    <property type="molecule type" value="Genomic_DNA"/>
</dbReference>
<gene>
    <name evidence="1" type="ORF">L1987_23064</name>
</gene>
<reference evidence="2" key="1">
    <citation type="journal article" date="2022" name="Mol. Ecol. Resour.">
        <title>The genomes of chicory, endive, great burdock and yacon provide insights into Asteraceae palaeo-polyploidization history and plant inulin production.</title>
        <authorList>
            <person name="Fan W."/>
            <person name="Wang S."/>
            <person name="Wang H."/>
            <person name="Wang A."/>
            <person name="Jiang F."/>
            <person name="Liu H."/>
            <person name="Zhao H."/>
            <person name="Xu D."/>
            <person name="Zhang Y."/>
        </authorList>
    </citation>
    <scope>NUCLEOTIDE SEQUENCE [LARGE SCALE GENOMIC DNA]</scope>
    <source>
        <strain evidence="2">cv. Yunnan</strain>
    </source>
</reference>
<name>A0ACB9IIB7_9ASTR</name>
<dbReference type="Proteomes" id="UP001056120">
    <property type="component" value="Linkage Group LG08"/>
</dbReference>
<evidence type="ECO:0000313" key="1">
    <source>
        <dbReference type="EMBL" id="KAI3807140.1"/>
    </source>
</evidence>